<sequence>MAHRSFDTTFRGMTKRQLEEAAGADLRHHLGRKVFASRDPRFASAPSFSFGSRLHNELNTLASNRTFFCKTGTHRCQDGETLLDDLRRRDDKSQKELRDRGRQWKAVPGPGSYRVPRFLGDIDRAFEVSVNKNSAPWRPASWGLDSTSLRPVFYSTLGGVGHARQEHEGKLRVPTPRNLTPGPGHYFKVQLHVGVFDL</sequence>
<evidence type="ECO:0000313" key="2">
    <source>
        <dbReference type="Proteomes" id="UP000604046"/>
    </source>
</evidence>
<gene>
    <name evidence="1" type="ORF">SNAT2548_LOCUS16118</name>
</gene>
<name>A0A812NI12_9DINO</name>
<accession>A0A812NI12</accession>
<dbReference type="EMBL" id="CAJNDS010002074">
    <property type="protein sequence ID" value="CAE7306710.1"/>
    <property type="molecule type" value="Genomic_DNA"/>
</dbReference>
<proteinExistence type="predicted"/>
<keyword evidence="2" id="KW-1185">Reference proteome</keyword>
<comment type="caution">
    <text evidence="1">The sequence shown here is derived from an EMBL/GenBank/DDBJ whole genome shotgun (WGS) entry which is preliminary data.</text>
</comment>
<organism evidence="1 2">
    <name type="scientific">Symbiodinium natans</name>
    <dbReference type="NCBI Taxonomy" id="878477"/>
    <lineage>
        <taxon>Eukaryota</taxon>
        <taxon>Sar</taxon>
        <taxon>Alveolata</taxon>
        <taxon>Dinophyceae</taxon>
        <taxon>Suessiales</taxon>
        <taxon>Symbiodiniaceae</taxon>
        <taxon>Symbiodinium</taxon>
    </lineage>
</organism>
<dbReference type="Proteomes" id="UP000604046">
    <property type="component" value="Unassembled WGS sequence"/>
</dbReference>
<protein>
    <submittedName>
        <fullName evidence="1">Uncharacterized protein</fullName>
    </submittedName>
</protein>
<dbReference type="AlphaFoldDB" id="A0A812NI12"/>
<reference evidence="1" key="1">
    <citation type="submission" date="2021-02" db="EMBL/GenBank/DDBJ databases">
        <authorList>
            <person name="Dougan E. K."/>
            <person name="Rhodes N."/>
            <person name="Thang M."/>
            <person name="Chan C."/>
        </authorList>
    </citation>
    <scope>NUCLEOTIDE SEQUENCE</scope>
</reference>
<evidence type="ECO:0000313" key="1">
    <source>
        <dbReference type="EMBL" id="CAE7306710.1"/>
    </source>
</evidence>
<dbReference type="OrthoDB" id="10486843at2759"/>